<accession>A0A2U2DM54</accession>
<keyword evidence="2" id="KW-0560">Oxidoreductase</keyword>
<feature type="domain" description="VOC" evidence="1">
    <location>
        <begin position="4"/>
        <end position="129"/>
    </location>
</feature>
<dbReference type="SUPFAM" id="SSF54593">
    <property type="entry name" value="Glyoxalase/Bleomycin resistance protein/Dihydroxybiphenyl dioxygenase"/>
    <property type="match status" value="1"/>
</dbReference>
<proteinExistence type="predicted"/>
<dbReference type="EMBL" id="QFBC01000011">
    <property type="protein sequence ID" value="PWE54342.1"/>
    <property type="molecule type" value="Genomic_DNA"/>
</dbReference>
<organism evidence="2 3">
    <name type="scientific">Metarhizobium album</name>
    <dbReference type="NCBI Taxonomy" id="2182425"/>
    <lineage>
        <taxon>Bacteria</taxon>
        <taxon>Pseudomonadati</taxon>
        <taxon>Pseudomonadota</taxon>
        <taxon>Alphaproteobacteria</taxon>
        <taxon>Hyphomicrobiales</taxon>
        <taxon>Rhizobiaceae</taxon>
        <taxon>Metarhizobium</taxon>
    </lineage>
</organism>
<dbReference type="PROSITE" id="PS51819">
    <property type="entry name" value="VOC"/>
    <property type="match status" value="2"/>
</dbReference>
<dbReference type="GO" id="GO:0051213">
    <property type="term" value="F:dioxygenase activity"/>
    <property type="evidence" value="ECO:0007669"/>
    <property type="project" value="UniProtKB-KW"/>
</dbReference>
<keyword evidence="2" id="KW-0223">Dioxygenase</keyword>
<keyword evidence="3" id="KW-1185">Reference proteome</keyword>
<evidence type="ECO:0000259" key="1">
    <source>
        <dbReference type="PROSITE" id="PS51819"/>
    </source>
</evidence>
<sequence>MVSGIHHLTLITRKVQANVDFYVGFLGLRLVKRTAGFEDSSQLHLIYGDGAGSPGSLITFLVWEDGSPGRAGHGQISEMALAIDPESIGFWLTRALTFGLSPEGPAAELGEPTIRLKDPDGVIVKLTGVAGFPEAPTWAGASIAPRDAVRGIRGVTLLTELPGETAAFLEGNFDYRRDVQAGAITRMLSESGDAVDIRDAQGFWPGAPGSGTFDHVAFRSRDKAEVEAVQTKLGDAVMNVHDRKYFYSLYVREPGGALYELATDPPGMTVDETAENLGTRLFVPPGTAEQTADLEAVLPQFSLPGEPRIIYRDLPFIHRFFVPPETDGTTVFLFHGSGGNEMSLLPLARRTAPDATLLALRGRSTEEGVPRWFRRFGP</sequence>
<dbReference type="InterPro" id="IPR052537">
    <property type="entry name" value="Extradiol_RC_dioxygenase"/>
</dbReference>
<comment type="caution">
    <text evidence="2">The sequence shown here is derived from an EMBL/GenBank/DDBJ whole genome shotgun (WGS) entry which is preliminary data.</text>
</comment>
<dbReference type="Pfam" id="PF00903">
    <property type="entry name" value="Glyoxalase"/>
    <property type="match status" value="1"/>
</dbReference>
<dbReference type="InterPro" id="IPR037523">
    <property type="entry name" value="VOC_core"/>
</dbReference>
<protein>
    <submittedName>
        <fullName evidence="2">Ring-cleaving dioxygenase</fullName>
    </submittedName>
</protein>
<evidence type="ECO:0000313" key="2">
    <source>
        <dbReference type="EMBL" id="PWE54342.1"/>
    </source>
</evidence>
<gene>
    <name evidence="2" type="ORF">DEM27_21870</name>
</gene>
<reference evidence="2 3" key="1">
    <citation type="submission" date="2018-05" db="EMBL/GenBank/DDBJ databases">
        <title>The draft genome of strain NS-104.</title>
        <authorList>
            <person name="Hang P."/>
            <person name="Jiang J."/>
        </authorList>
    </citation>
    <scope>NUCLEOTIDE SEQUENCE [LARGE SCALE GENOMIC DNA]</scope>
    <source>
        <strain evidence="2 3">NS-104</strain>
    </source>
</reference>
<feature type="non-terminal residue" evidence="2">
    <location>
        <position position="378"/>
    </location>
</feature>
<dbReference type="Proteomes" id="UP000245252">
    <property type="component" value="Unassembled WGS sequence"/>
</dbReference>
<dbReference type="InterPro" id="IPR029068">
    <property type="entry name" value="Glyas_Bleomycin-R_OHBP_Dase"/>
</dbReference>
<dbReference type="Gene3D" id="3.10.180.10">
    <property type="entry name" value="2,3-Dihydroxybiphenyl 1,2-Dioxygenase, domain 1"/>
    <property type="match status" value="2"/>
</dbReference>
<dbReference type="RefSeq" id="WP_109460366.1">
    <property type="nucleotide sequence ID" value="NZ_QFBC01000011.1"/>
</dbReference>
<evidence type="ECO:0000313" key="3">
    <source>
        <dbReference type="Proteomes" id="UP000245252"/>
    </source>
</evidence>
<dbReference type="InterPro" id="IPR029058">
    <property type="entry name" value="AB_hydrolase_fold"/>
</dbReference>
<dbReference type="InterPro" id="IPR004360">
    <property type="entry name" value="Glyas_Fos-R_dOase_dom"/>
</dbReference>
<dbReference type="PANTHER" id="PTHR36110">
    <property type="entry name" value="RING-CLEAVING DIOXYGENASE MHQE-RELATED"/>
    <property type="match status" value="1"/>
</dbReference>
<dbReference type="PANTHER" id="PTHR36110:SF2">
    <property type="entry name" value="RING-CLEAVING DIOXYGENASE MHQE-RELATED"/>
    <property type="match status" value="1"/>
</dbReference>
<name>A0A2U2DM54_9HYPH</name>
<feature type="domain" description="VOC" evidence="1">
    <location>
        <begin position="151"/>
        <end position="264"/>
    </location>
</feature>
<dbReference type="OrthoDB" id="9785698at2"/>
<dbReference type="Gene3D" id="3.40.50.1820">
    <property type="entry name" value="alpha/beta hydrolase"/>
    <property type="match status" value="1"/>
</dbReference>
<dbReference type="SUPFAM" id="SSF53474">
    <property type="entry name" value="alpha/beta-Hydrolases"/>
    <property type="match status" value="1"/>
</dbReference>
<dbReference type="AlphaFoldDB" id="A0A2U2DM54"/>